<keyword evidence="1" id="KW-1133">Transmembrane helix</keyword>
<keyword evidence="1" id="KW-0472">Membrane</keyword>
<proteinExistence type="predicted"/>
<dbReference type="Gramene" id="PRQ44004">
    <property type="protein sequence ID" value="PRQ44004"/>
    <property type="gene ID" value="RchiOBHm_Chr3g0474421"/>
</dbReference>
<keyword evidence="1" id="KW-0812">Transmembrane</keyword>
<name>A0A2P6RC50_ROSCH</name>
<gene>
    <name evidence="2" type="ORF">RchiOBHm_Chr3g0474421</name>
</gene>
<comment type="caution">
    <text evidence="2">The sequence shown here is derived from an EMBL/GenBank/DDBJ whole genome shotgun (WGS) entry which is preliminary data.</text>
</comment>
<organism evidence="2 3">
    <name type="scientific">Rosa chinensis</name>
    <name type="common">China rose</name>
    <dbReference type="NCBI Taxonomy" id="74649"/>
    <lineage>
        <taxon>Eukaryota</taxon>
        <taxon>Viridiplantae</taxon>
        <taxon>Streptophyta</taxon>
        <taxon>Embryophyta</taxon>
        <taxon>Tracheophyta</taxon>
        <taxon>Spermatophyta</taxon>
        <taxon>Magnoliopsida</taxon>
        <taxon>eudicotyledons</taxon>
        <taxon>Gunneridae</taxon>
        <taxon>Pentapetalae</taxon>
        <taxon>rosids</taxon>
        <taxon>fabids</taxon>
        <taxon>Rosales</taxon>
        <taxon>Rosaceae</taxon>
        <taxon>Rosoideae</taxon>
        <taxon>Rosoideae incertae sedis</taxon>
        <taxon>Rosa</taxon>
    </lineage>
</organism>
<dbReference type="EMBL" id="PDCK01000041">
    <property type="protein sequence ID" value="PRQ44004.1"/>
    <property type="molecule type" value="Genomic_DNA"/>
</dbReference>
<sequence>MLLGLHPLRPFQSLKVIHRPSYYFLCSTSIFSSTSLFFFFFSLPFISSTVLDKIQKQNGMKVDLKTEIESEMDLEMGTQELPQSKWEMGLCLYSWRETS</sequence>
<dbReference type="AlphaFoldDB" id="A0A2P6RC50"/>
<evidence type="ECO:0000313" key="2">
    <source>
        <dbReference type="EMBL" id="PRQ44004.1"/>
    </source>
</evidence>
<evidence type="ECO:0000313" key="3">
    <source>
        <dbReference type="Proteomes" id="UP000238479"/>
    </source>
</evidence>
<reference evidence="2 3" key="1">
    <citation type="journal article" date="2018" name="Nat. Genet.">
        <title>The Rosa genome provides new insights in the design of modern roses.</title>
        <authorList>
            <person name="Bendahmane M."/>
        </authorList>
    </citation>
    <scope>NUCLEOTIDE SEQUENCE [LARGE SCALE GENOMIC DNA]</scope>
    <source>
        <strain evidence="3">cv. Old Blush</strain>
    </source>
</reference>
<accession>A0A2P6RC50</accession>
<dbReference type="Proteomes" id="UP000238479">
    <property type="component" value="Chromosome 3"/>
</dbReference>
<evidence type="ECO:0000256" key="1">
    <source>
        <dbReference type="SAM" id="Phobius"/>
    </source>
</evidence>
<protein>
    <submittedName>
        <fullName evidence="2">Uncharacterized protein</fullName>
    </submittedName>
</protein>
<feature type="transmembrane region" description="Helical" evidence="1">
    <location>
        <begin position="20"/>
        <end position="46"/>
    </location>
</feature>
<keyword evidence="3" id="KW-1185">Reference proteome</keyword>